<organism evidence="1 2">
    <name type="scientific">Duganella fentianensis</name>
    <dbReference type="NCBI Taxonomy" id="2692177"/>
    <lineage>
        <taxon>Bacteria</taxon>
        <taxon>Pseudomonadati</taxon>
        <taxon>Pseudomonadota</taxon>
        <taxon>Betaproteobacteria</taxon>
        <taxon>Burkholderiales</taxon>
        <taxon>Oxalobacteraceae</taxon>
        <taxon>Telluria group</taxon>
        <taxon>Duganella</taxon>
    </lineage>
</organism>
<dbReference type="EMBL" id="WWCL01000002">
    <property type="protein sequence ID" value="MYN45908.1"/>
    <property type="molecule type" value="Genomic_DNA"/>
</dbReference>
<dbReference type="Proteomes" id="UP000444316">
    <property type="component" value="Unassembled WGS sequence"/>
</dbReference>
<reference evidence="1" key="1">
    <citation type="submission" date="2019-12" db="EMBL/GenBank/DDBJ databases">
        <title>Novel species isolated from a subtropical stream in China.</title>
        <authorList>
            <person name="Lu H."/>
        </authorList>
    </citation>
    <scope>NUCLEOTIDE SEQUENCE [LARGE SCALE GENOMIC DNA]</scope>
    <source>
        <strain evidence="1">FT93W</strain>
    </source>
</reference>
<sequence length="89" mass="9666">MNSDEAGIPSDAVGQNTFSDALLAQAMSFVRLLEHAEGGLISSPETVLQIRFGFSLARSLALAKRLERLGCWSIYIDKDGLRQAQVLCP</sequence>
<protein>
    <recommendedName>
        <fullName evidence="3">FtsK gamma domain-containing protein</fullName>
    </recommendedName>
</protein>
<proteinExistence type="predicted"/>
<evidence type="ECO:0008006" key="3">
    <source>
        <dbReference type="Google" id="ProtNLM"/>
    </source>
</evidence>
<gene>
    <name evidence="1" type="ORF">GTP23_12705</name>
</gene>
<evidence type="ECO:0000313" key="2">
    <source>
        <dbReference type="Proteomes" id="UP000444316"/>
    </source>
</evidence>
<keyword evidence="2" id="KW-1185">Reference proteome</keyword>
<name>A0A845I4L6_9BURK</name>
<evidence type="ECO:0000313" key="1">
    <source>
        <dbReference type="EMBL" id="MYN45908.1"/>
    </source>
</evidence>
<comment type="caution">
    <text evidence="1">The sequence shown here is derived from an EMBL/GenBank/DDBJ whole genome shotgun (WGS) entry which is preliminary data.</text>
</comment>
<dbReference type="AlphaFoldDB" id="A0A845I4L6"/>
<dbReference type="RefSeq" id="WP_161035448.1">
    <property type="nucleotide sequence ID" value="NZ_WWCL01000002.1"/>
</dbReference>
<accession>A0A845I4L6</accession>